<proteinExistence type="predicted"/>
<dbReference type="AlphaFoldDB" id="A0A6G8RZD0"/>
<gene>
    <name evidence="1" type="ORF">G8E00_15810</name>
</gene>
<name>A0A6G8RZD0_9GAMM</name>
<accession>A0A6G8RZD0</accession>
<sequence>MKFLISACLVGHPVRYDGKHCLHSKLKALIKTEQAVVICPEVAGGLSTPRLPAEIVGGDGFDVLQGQAKVLNSIGEDVTQAFLYGAHQALEWAKAHHVTHVILKANSPSCGASLIYDGTFTGQKIQGNGVTSALLKQHGFEVWTEDEFLKALDLHED</sequence>
<organism evidence="1 2">
    <name type="scientific">Acinetobacter shaoyimingii</name>
    <dbReference type="NCBI Taxonomy" id="2715164"/>
    <lineage>
        <taxon>Bacteria</taxon>
        <taxon>Pseudomonadati</taxon>
        <taxon>Pseudomonadota</taxon>
        <taxon>Gammaproteobacteria</taxon>
        <taxon>Moraxellales</taxon>
        <taxon>Moraxellaceae</taxon>
        <taxon>Acinetobacter</taxon>
    </lineage>
</organism>
<dbReference type="EMBL" id="CP049801">
    <property type="protein sequence ID" value="QIO07299.1"/>
    <property type="molecule type" value="Genomic_DNA"/>
</dbReference>
<reference evidence="1 2" key="1">
    <citation type="submission" date="2020-03" db="EMBL/GenBank/DDBJ databases">
        <authorList>
            <person name="Zhu W."/>
        </authorList>
    </citation>
    <scope>NUCLEOTIDE SEQUENCE [LARGE SCALE GENOMIC DNA]</scope>
    <source>
        <strain evidence="1 2">323-1</strain>
    </source>
</reference>
<dbReference type="PANTHER" id="PTHR30087:SF1">
    <property type="entry name" value="HYPOTHETICAL CYTOSOLIC PROTEIN"/>
    <property type="match status" value="1"/>
</dbReference>
<protein>
    <submittedName>
        <fullName evidence="1">DUF523 domain-containing protein</fullName>
    </submittedName>
</protein>
<dbReference type="Proteomes" id="UP000502297">
    <property type="component" value="Chromosome"/>
</dbReference>
<keyword evidence="2" id="KW-1185">Reference proteome</keyword>
<dbReference type="RefSeq" id="WP_166226210.1">
    <property type="nucleotide sequence ID" value="NZ_CP049801.1"/>
</dbReference>
<dbReference type="KEGG" id="asha:G8E00_15810"/>
<dbReference type="PANTHER" id="PTHR30087">
    <property type="entry name" value="INNER MEMBRANE PROTEIN"/>
    <property type="match status" value="1"/>
</dbReference>
<dbReference type="InterPro" id="IPR007553">
    <property type="entry name" value="2-thiour_desulf"/>
</dbReference>
<evidence type="ECO:0000313" key="2">
    <source>
        <dbReference type="Proteomes" id="UP000502297"/>
    </source>
</evidence>
<evidence type="ECO:0000313" key="1">
    <source>
        <dbReference type="EMBL" id="QIO07299.1"/>
    </source>
</evidence>
<dbReference type="Pfam" id="PF04463">
    <property type="entry name" value="2-thiour_desulf"/>
    <property type="match status" value="1"/>
</dbReference>